<protein>
    <recommendedName>
        <fullName evidence="3">Competence protein CoiA-like family protein</fullName>
    </recommendedName>
</protein>
<dbReference type="RefSeq" id="WP_189373457.1">
    <property type="nucleotide sequence ID" value="NZ_BMYW01000004.1"/>
</dbReference>
<reference evidence="2" key="1">
    <citation type="journal article" date="2019" name="Int. J. Syst. Evol. Microbiol.">
        <title>The Global Catalogue of Microorganisms (GCM) 10K type strain sequencing project: providing services to taxonomists for standard genome sequencing and annotation.</title>
        <authorList>
            <consortium name="The Broad Institute Genomics Platform"/>
            <consortium name="The Broad Institute Genome Sequencing Center for Infectious Disease"/>
            <person name="Wu L."/>
            <person name="Ma J."/>
        </authorList>
    </citation>
    <scope>NUCLEOTIDE SEQUENCE [LARGE SCALE GENOMIC DNA]</scope>
    <source>
        <strain evidence="2">KCTC 32041</strain>
    </source>
</reference>
<accession>A0ABQ2YM63</accession>
<keyword evidence="2" id="KW-1185">Reference proteome</keyword>
<dbReference type="Proteomes" id="UP000600877">
    <property type="component" value="Unassembled WGS sequence"/>
</dbReference>
<proteinExistence type="predicted"/>
<evidence type="ECO:0000313" key="1">
    <source>
        <dbReference type="EMBL" id="GGX87758.1"/>
    </source>
</evidence>
<evidence type="ECO:0008006" key="3">
    <source>
        <dbReference type="Google" id="ProtNLM"/>
    </source>
</evidence>
<gene>
    <name evidence="1" type="ORF">GCM10011290_14200</name>
</gene>
<sequence>MTSHTQPMMTFALADDGRMVHVDDMPTGLSCECICPGCHKRLIAKNAGREKTHHFAHEAGTDPQGCAETALHQAAKQVVLEFRRLKTPAGQLSLQQDTDLNLTKVLLEQRLEADAGDVVVDCYVESLQGTFAIEIAVHHKVDDEKAAKLGQLELPTLEIDLSDMVALPWAWNELEDTVLFDLARRKWIEMSADPVAAENKQDSLMLQPVQLDPWPDVQRFAVGNIWIWFRRLPYGNYSVYHRFDEPTRRIVEAICRGRGRWEPRYNNWIIFERFKDIVLMELSRLARPMN</sequence>
<comment type="caution">
    <text evidence="1">The sequence shown here is derived from an EMBL/GenBank/DDBJ whole genome shotgun (WGS) entry which is preliminary data.</text>
</comment>
<evidence type="ECO:0000313" key="2">
    <source>
        <dbReference type="Proteomes" id="UP000600877"/>
    </source>
</evidence>
<name>A0ABQ2YM63_9NEIS</name>
<organism evidence="1 2">
    <name type="scientific">Vogesella alkaliphila</name>
    <dbReference type="NCBI Taxonomy" id="1193621"/>
    <lineage>
        <taxon>Bacteria</taxon>
        <taxon>Pseudomonadati</taxon>
        <taxon>Pseudomonadota</taxon>
        <taxon>Betaproteobacteria</taxon>
        <taxon>Neisseriales</taxon>
        <taxon>Chromobacteriaceae</taxon>
        <taxon>Vogesella</taxon>
    </lineage>
</organism>
<dbReference type="EMBL" id="BMYW01000004">
    <property type="protein sequence ID" value="GGX87758.1"/>
    <property type="molecule type" value="Genomic_DNA"/>
</dbReference>